<dbReference type="AlphaFoldDB" id="A0AAN6I6B8"/>
<gene>
    <name evidence="2" type="ORF">KL928_002400</name>
    <name evidence="3" type="ORF">KL940_002123</name>
</gene>
<feature type="compositionally biased region" description="Low complexity" evidence="1">
    <location>
        <begin position="122"/>
        <end position="133"/>
    </location>
</feature>
<feature type="region of interest" description="Disordered" evidence="1">
    <location>
        <begin position="271"/>
        <end position="291"/>
    </location>
</feature>
<sequence>MSETFFDESPTKKRRRGRPPTKAKADAAIVGESTLSFSINPSMNAYSNSAATIRQGAVCSTPVMKISPSRRRGGGGSQSQTPTPTPRRRQPVPSLKPIQENKVAKAHQELVCVTQPKNGLDSSPASSSHSSPSDKGLQSSQVHTSPLNAAENVPKPDLNPSLLQPTDIFAPKTPKMPGTPLARVPPSTPISHFSHVLSSSPMYTHWYAQTPHGRVASTPNSLVPKPLRFEDVRQPATPATPAPHNPGLGILASRHRSLPPKHDLEKITQQLQSKLRKTQSLGDAEQGKEKKGFSADYQVTVQINSDGKAAVVTKRRKLVQPLTPATYGPHFADGFMYAMDPPPGLKIGIDPYVVGVSSTEFEMKSPYMLAEDAQDAAKTQSDARFALRELLNDL</sequence>
<evidence type="ECO:0000313" key="3">
    <source>
        <dbReference type="EMBL" id="KAG7850563.1"/>
    </source>
</evidence>
<dbReference type="EMBL" id="JAHLUX010000004">
    <property type="protein sequence ID" value="KAG7819726.1"/>
    <property type="molecule type" value="Genomic_DNA"/>
</dbReference>
<dbReference type="Proteomes" id="UP001196530">
    <property type="component" value="Unassembled WGS sequence"/>
</dbReference>
<reference evidence="2 5" key="1">
    <citation type="journal article" date="2021" name="G3 (Bethesda)">
        <title>Genomic diversity, chromosomal rearrangements, and interspecies hybridization in the ogataea polymorpha species complex.</title>
        <authorList>
            <person name="Hanson S.J."/>
            <person name="Cinneide E.O."/>
            <person name="Salzberg L.I."/>
            <person name="Wolfe K.H."/>
            <person name="McGowan J."/>
            <person name="Fitzpatrick D.A."/>
            <person name="Matlin K."/>
        </authorList>
    </citation>
    <scope>NUCLEOTIDE SEQUENCE</scope>
    <source>
        <strain evidence="3">51-138</strain>
        <strain evidence="2">61-244</strain>
    </source>
</reference>
<feature type="region of interest" description="Disordered" evidence="1">
    <location>
        <begin position="234"/>
        <end position="254"/>
    </location>
</feature>
<evidence type="ECO:0000313" key="5">
    <source>
        <dbReference type="Proteomes" id="UP001197328"/>
    </source>
</evidence>
<feature type="region of interest" description="Disordered" evidence="1">
    <location>
        <begin position="1"/>
        <end position="27"/>
    </location>
</feature>
<feature type="region of interest" description="Disordered" evidence="1">
    <location>
        <begin position="64"/>
        <end position="104"/>
    </location>
</feature>
<accession>A0AAN6I6B8</accession>
<name>A0AAN6I6B8_PICAN</name>
<comment type="caution">
    <text evidence="2">The sequence shown here is derived from an EMBL/GenBank/DDBJ whole genome shotgun (WGS) entry which is preliminary data.</text>
</comment>
<feature type="compositionally biased region" description="Basic residues" evidence="1">
    <location>
        <begin position="12"/>
        <end position="21"/>
    </location>
</feature>
<evidence type="ECO:0000256" key="1">
    <source>
        <dbReference type="SAM" id="MobiDB-lite"/>
    </source>
</evidence>
<proteinExistence type="predicted"/>
<organism evidence="2 4">
    <name type="scientific">Pichia angusta</name>
    <name type="common">Yeast</name>
    <name type="synonym">Hansenula polymorpha</name>
    <dbReference type="NCBI Taxonomy" id="870730"/>
    <lineage>
        <taxon>Eukaryota</taxon>
        <taxon>Fungi</taxon>
        <taxon>Dikarya</taxon>
        <taxon>Ascomycota</taxon>
        <taxon>Saccharomycotina</taxon>
        <taxon>Pichiomycetes</taxon>
        <taxon>Pichiales</taxon>
        <taxon>Pichiaceae</taxon>
        <taxon>Ogataea</taxon>
    </lineage>
</organism>
<dbReference type="GeneID" id="66126451"/>
<evidence type="ECO:0000313" key="4">
    <source>
        <dbReference type="Proteomes" id="UP001196530"/>
    </source>
</evidence>
<evidence type="ECO:0000313" key="2">
    <source>
        <dbReference type="EMBL" id="KAG7819726.1"/>
    </source>
</evidence>
<dbReference type="EMBL" id="JAHLVD010000004">
    <property type="protein sequence ID" value="KAG7850563.1"/>
    <property type="molecule type" value="Genomic_DNA"/>
</dbReference>
<feature type="compositionally biased region" description="Polar residues" evidence="1">
    <location>
        <begin position="271"/>
        <end position="281"/>
    </location>
</feature>
<protein>
    <submittedName>
        <fullName evidence="2">Uncharacterized protein</fullName>
    </submittedName>
</protein>
<keyword evidence="5" id="KW-1185">Reference proteome</keyword>
<feature type="region of interest" description="Disordered" evidence="1">
    <location>
        <begin position="116"/>
        <end position="159"/>
    </location>
</feature>
<dbReference type="Proteomes" id="UP001197328">
    <property type="component" value="Unassembled WGS sequence"/>
</dbReference>
<dbReference type="RefSeq" id="XP_043060605.1">
    <property type="nucleotide sequence ID" value="XM_043202873.1"/>
</dbReference>
<feature type="compositionally biased region" description="Polar residues" evidence="1">
    <location>
        <begin position="136"/>
        <end position="147"/>
    </location>
</feature>